<keyword evidence="4" id="KW-1185">Reference proteome</keyword>
<keyword evidence="2" id="KW-0805">Transcription regulation</keyword>
<keyword evidence="2" id="KW-0238">DNA-binding</keyword>
<dbReference type="Pfam" id="PF01475">
    <property type="entry name" value="FUR"/>
    <property type="match status" value="1"/>
</dbReference>
<evidence type="ECO:0000313" key="4">
    <source>
        <dbReference type="Proteomes" id="UP000756530"/>
    </source>
</evidence>
<comment type="subcellular location">
    <subcellularLocation>
        <location evidence="2">Cytoplasm</location>
    </subcellularLocation>
</comment>
<keyword evidence="2" id="KW-0479">Metal-binding</keyword>
<comment type="caution">
    <text evidence="3">The sequence shown here is derived from an EMBL/GenBank/DDBJ whole genome shotgun (WGS) entry which is preliminary data.</text>
</comment>
<organism evidence="3 4">
    <name type="scientific">Maritimibacter dapengensis</name>
    <dbReference type="NCBI Taxonomy" id="2836868"/>
    <lineage>
        <taxon>Bacteria</taxon>
        <taxon>Pseudomonadati</taxon>
        <taxon>Pseudomonadota</taxon>
        <taxon>Alphaproteobacteria</taxon>
        <taxon>Rhodobacterales</taxon>
        <taxon>Roseobacteraceae</taxon>
        <taxon>Maritimibacter</taxon>
    </lineage>
</organism>
<proteinExistence type="inferred from homology"/>
<dbReference type="EMBL" id="JAHUZE010000001">
    <property type="protein sequence ID" value="MBV7377960.1"/>
    <property type="molecule type" value="Genomic_DNA"/>
</dbReference>
<dbReference type="Proteomes" id="UP000756530">
    <property type="component" value="Unassembled WGS sequence"/>
</dbReference>
<reference evidence="3 4" key="1">
    <citation type="submission" date="2021-05" db="EMBL/GenBank/DDBJ databases">
        <title>Culturable bacteria isolated from Daya Bay.</title>
        <authorList>
            <person name="Zheng W."/>
            <person name="Yu S."/>
            <person name="Huang Y."/>
        </authorList>
    </citation>
    <scope>NUCLEOTIDE SEQUENCE [LARGE SCALE GENOMIC DNA]</scope>
    <source>
        <strain evidence="3 4">DP4N28-5</strain>
    </source>
</reference>
<dbReference type="CDD" id="cd07153">
    <property type="entry name" value="Fur_like"/>
    <property type="match status" value="1"/>
</dbReference>
<comment type="similarity">
    <text evidence="2">Belongs to the Fur family.</text>
</comment>
<keyword evidence="2" id="KW-0862">Zinc</keyword>
<sequence length="140" mass="16298">MSDVGASNLTERCRLAGLRITGPRKAILKVLEDSSDHPDVEELHRRVKRVHPGINIATVYRTLNVLSEHDLIERHSFDDGRTRYETIPEEHHDHFIDIDTGEVVEFVSEEIEAMQEEIARRHGFEIVSHRLDIFVRRRDP</sequence>
<keyword evidence="2" id="KW-0408">Iron</keyword>
<dbReference type="InterPro" id="IPR002481">
    <property type="entry name" value="FUR"/>
</dbReference>
<keyword evidence="2" id="KW-0963">Cytoplasm</keyword>
<gene>
    <name evidence="2" type="primary">fur</name>
    <name evidence="3" type="ORF">KJP28_03405</name>
</gene>
<protein>
    <recommendedName>
        <fullName evidence="1 2">Ferric uptake regulation protein</fullName>
    </recommendedName>
</protein>
<evidence type="ECO:0000313" key="3">
    <source>
        <dbReference type="EMBL" id="MBV7377960.1"/>
    </source>
</evidence>
<dbReference type="PANTHER" id="PTHR33202">
    <property type="entry name" value="ZINC UPTAKE REGULATION PROTEIN"/>
    <property type="match status" value="1"/>
</dbReference>
<dbReference type="RefSeq" id="WP_218390821.1">
    <property type="nucleotide sequence ID" value="NZ_JAHUZE010000001.1"/>
</dbReference>
<name>A0ABS6SYF8_9RHOB</name>
<dbReference type="PANTHER" id="PTHR33202:SF2">
    <property type="entry name" value="FERRIC UPTAKE REGULATION PROTEIN"/>
    <property type="match status" value="1"/>
</dbReference>
<comment type="subunit">
    <text evidence="2">Homodimer.</text>
</comment>
<evidence type="ECO:0000256" key="2">
    <source>
        <dbReference type="RuleBase" id="RU364037"/>
    </source>
</evidence>
<evidence type="ECO:0000256" key="1">
    <source>
        <dbReference type="ARBA" id="ARBA00020910"/>
    </source>
</evidence>
<keyword evidence="2" id="KW-0678">Repressor</keyword>
<accession>A0ABS6SYF8</accession>
<keyword evidence="2" id="KW-0804">Transcription</keyword>